<dbReference type="GO" id="GO:0004519">
    <property type="term" value="F:endonuclease activity"/>
    <property type="evidence" value="ECO:0007669"/>
    <property type="project" value="UniProtKB-KW"/>
</dbReference>
<dbReference type="RefSeq" id="WP_147919932.1">
    <property type="nucleotide sequence ID" value="NZ_VRTY01000003.1"/>
</dbReference>
<dbReference type="Gene3D" id="3.90.75.20">
    <property type="match status" value="1"/>
</dbReference>
<keyword evidence="2" id="KW-0255">Endonuclease</keyword>
<dbReference type="InterPro" id="IPR044925">
    <property type="entry name" value="His-Me_finger_sf"/>
</dbReference>
<dbReference type="Proteomes" id="UP000321926">
    <property type="component" value="Unassembled WGS sequence"/>
</dbReference>
<dbReference type="EMBL" id="VRTY01000003">
    <property type="protein sequence ID" value="TXK52360.1"/>
    <property type="molecule type" value="Genomic_DNA"/>
</dbReference>
<keyword evidence="3" id="KW-1185">Reference proteome</keyword>
<accession>A0A5C8KD72</accession>
<keyword evidence="2" id="KW-0378">Hydrolase</keyword>
<name>A0A5C8KD72_9BACT</name>
<evidence type="ECO:0000313" key="2">
    <source>
        <dbReference type="EMBL" id="TXK52360.1"/>
    </source>
</evidence>
<sequence>MKYKNYLTEQQTQYLKDNFSQKSNKEMAQELGVKLYHVRYALYSMGLTRMKLDYWTEEQTAFLKENFRLMGDKEIATVFEQRWPKSKPWTLKHIEKKRNYLHLHRTKQELYEIHWRNKRNGSWDNAHKWMWQTRGVSKPGDTREWPDQDGVLRKHIKTEKSFVPMAPYVWRQEKGEIPEGFVIWFKDRNPLNCDIENLECISRAENAIRNSAAIRLTDNYVAAISTMKDKHLRNEIKQHPELIQAIRARLLLKRKVKTLIKQRNGKE</sequence>
<dbReference type="InterPro" id="IPR003615">
    <property type="entry name" value="HNH_nuc"/>
</dbReference>
<gene>
    <name evidence="2" type="ORF">FVR03_01200</name>
</gene>
<dbReference type="AlphaFoldDB" id="A0A5C8KD72"/>
<organism evidence="2 3">
    <name type="scientific">Pontibacter qinzhouensis</name>
    <dbReference type="NCBI Taxonomy" id="2603253"/>
    <lineage>
        <taxon>Bacteria</taxon>
        <taxon>Pseudomonadati</taxon>
        <taxon>Bacteroidota</taxon>
        <taxon>Cytophagia</taxon>
        <taxon>Cytophagales</taxon>
        <taxon>Hymenobacteraceae</taxon>
        <taxon>Pontibacter</taxon>
    </lineage>
</organism>
<reference evidence="2 3" key="1">
    <citation type="submission" date="2019-08" db="EMBL/GenBank/DDBJ databases">
        <authorList>
            <person name="Shi S."/>
        </authorList>
    </citation>
    <scope>NUCLEOTIDE SEQUENCE [LARGE SCALE GENOMIC DNA]</scope>
    <source>
        <strain evidence="2 3">GY10130</strain>
    </source>
</reference>
<proteinExistence type="predicted"/>
<comment type="caution">
    <text evidence="2">The sequence shown here is derived from an EMBL/GenBank/DDBJ whole genome shotgun (WGS) entry which is preliminary data.</text>
</comment>
<dbReference type="SUPFAM" id="SSF54060">
    <property type="entry name" value="His-Me finger endonucleases"/>
    <property type="match status" value="1"/>
</dbReference>
<feature type="domain" description="HNH nuclease" evidence="1">
    <location>
        <begin position="169"/>
        <end position="207"/>
    </location>
</feature>
<keyword evidence="2" id="KW-0540">Nuclease</keyword>
<dbReference type="OrthoDB" id="978174at2"/>
<evidence type="ECO:0000259" key="1">
    <source>
        <dbReference type="Pfam" id="PF13392"/>
    </source>
</evidence>
<evidence type="ECO:0000313" key="3">
    <source>
        <dbReference type="Proteomes" id="UP000321926"/>
    </source>
</evidence>
<dbReference type="Pfam" id="PF13392">
    <property type="entry name" value="HNH_3"/>
    <property type="match status" value="1"/>
</dbReference>
<protein>
    <submittedName>
        <fullName evidence="2">HNH endonuclease</fullName>
    </submittedName>
</protein>